<evidence type="ECO:0000259" key="1">
    <source>
        <dbReference type="Pfam" id="PF03781"/>
    </source>
</evidence>
<dbReference type="AlphaFoldDB" id="A0A5M4AYE8"/>
<dbReference type="PANTHER" id="PTHR23150">
    <property type="entry name" value="SULFATASE MODIFYING FACTOR 1, 2"/>
    <property type="match status" value="1"/>
</dbReference>
<sequence>MKIFVPHMNNNMRRLFFFGSVIAIVLSLSSCNRGGNGELVGVGKRGKYFEPVPFGMTMVPRGSFTMGPSDQDISHSTPPSRTVSVDAFWMDETEITNNEYRQFVYWVRDSIARRMLGVQFDEFLNTEDRDGNPIDPPTLNWNERIDWSDPDYKEALSGLYYAPKDRLFGKKEIDTRKLNYKYFWVDLKQAAKRANAYDYKTQSYKGTVHDIDGKEVPIEGRSSFIMSDAVNVYPDTLVWIRDYTYSYNEPWATMYFWHPGFDDYPVVGVNWKQAKAFCIWRTRYKNAALAEQGEYAVQDYRLPSEAEWEYAARGGLENSMYPWGGYYTRTQEGCFLANFKPMRGNYIDDKGLTTVKVGTYDPNGYGLYDMAGNVAEWTITAYDEAEYNFINDFNPNYEYNALPDDPPAMKRKVIRGGSWKDISYFLQVGTRTYEYQDTAKSYIGFRCVRSSFGDEF</sequence>
<protein>
    <submittedName>
        <fullName evidence="2">Gliding motility lipoprotein GldK</fullName>
    </submittedName>
</protein>
<comment type="caution">
    <text evidence="2">The sequence shown here is derived from an EMBL/GenBank/DDBJ whole genome shotgun (WGS) entry which is preliminary data.</text>
</comment>
<dbReference type="InterPro" id="IPR005532">
    <property type="entry name" value="SUMF_dom"/>
</dbReference>
<evidence type="ECO:0000313" key="2">
    <source>
        <dbReference type="EMBL" id="GET32912.1"/>
    </source>
</evidence>
<accession>A0A5M4AYE8</accession>
<dbReference type="Proteomes" id="UP000391834">
    <property type="component" value="Unassembled WGS sequence"/>
</dbReference>
<dbReference type="InterPro" id="IPR016187">
    <property type="entry name" value="CTDL_fold"/>
</dbReference>
<evidence type="ECO:0000313" key="3">
    <source>
        <dbReference type="Proteomes" id="UP000391834"/>
    </source>
</evidence>
<dbReference type="PANTHER" id="PTHR23150:SF19">
    <property type="entry name" value="FORMYLGLYCINE-GENERATING ENZYME"/>
    <property type="match status" value="1"/>
</dbReference>
<reference evidence="2 3" key="1">
    <citation type="submission" date="2019-10" db="EMBL/GenBank/DDBJ databases">
        <title>Prolixibacter strains distinguished by the presence of nitrate reductase genes were adept at nitrate-dependent anaerobic corrosion of metallic iron and carbon steel.</title>
        <authorList>
            <person name="Iino T."/>
            <person name="Shono N."/>
            <person name="Ito K."/>
            <person name="Nakamura R."/>
            <person name="Sueoka K."/>
            <person name="Harayama S."/>
            <person name="Ohkuma M."/>
        </authorList>
    </citation>
    <scope>NUCLEOTIDE SEQUENCE [LARGE SCALE GENOMIC DNA]</scope>
    <source>
        <strain evidence="2 3">JCM 13498</strain>
    </source>
</reference>
<dbReference type="InterPro" id="IPR042095">
    <property type="entry name" value="SUMF_sf"/>
</dbReference>
<keyword evidence="3" id="KW-1185">Reference proteome</keyword>
<dbReference type="Gene3D" id="3.90.1580.10">
    <property type="entry name" value="paralog of FGE (formylglycine-generating enzyme)"/>
    <property type="match status" value="2"/>
</dbReference>
<dbReference type="PROSITE" id="PS51257">
    <property type="entry name" value="PROKAR_LIPOPROTEIN"/>
    <property type="match status" value="1"/>
</dbReference>
<dbReference type="SUPFAM" id="SSF56436">
    <property type="entry name" value="C-type lectin-like"/>
    <property type="match status" value="1"/>
</dbReference>
<dbReference type="InterPro" id="IPR051043">
    <property type="entry name" value="Sulfatase_Mod_Factor_Kinase"/>
</dbReference>
<keyword evidence="2" id="KW-0449">Lipoprotein</keyword>
<name>A0A5M4AYE8_9BACT</name>
<dbReference type="EMBL" id="BLAX01000001">
    <property type="protein sequence ID" value="GET32912.1"/>
    <property type="molecule type" value="Genomic_DNA"/>
</dbReference>
<proteinExistence type="predicted"/>
<dbReference type="Pfam" id="PF03781">
    <property type="entry name" value="FGE-sulfatase"/>
    <property type="match status" value="1"/>
</dbReference>
<organism evidence="2 3">
    <name type="scientific">Prolixibacter bellariivorans</name>
    <dbReference type="NCBI Taxonomy" id="314319"/>
    <lineage>
        <taxon>Bacteria</taxon>
        <taxon>Pseudomonadati</taxon>
        <taxon>Bacteroidota</taxon>
        <taxon>Bacteroidia</taxon>
        <taxon>Marinilabiliales</taxon>
        <taxon>Prolixibacteraceae</taxon>
        <taxon>Prolixibacter</taxon>
    </lineage>
</organism>
<gene>
    <name evidence="2" type="primary">gldK</name>
    <name evidence="2" type="ORF">PbJCM13498_17750</name>
</gene>
<dbReference type="GO" id="GO:0120147">
    <property type="term" value="F:formylglycine-generating oxidase activity"/>
    <property type="evidence" value="ECO:0007669"/>
    <property type="project" value="TreeGrafter"/>
</dbReference>
<feature type="domain" description="Sulfatase-modifying factor enzyme-like" evidence="1">
    <location>
        <begin position="56"/>
        <end position="449"/>
    </location>
</feature>